<feature type="compositionally biased region" description="Acidic residues" evidence="1">
    <location>
        <begin position="93"/>
        <end position="104"/>
    </location>
</feature>
<name>A0A4Y8RV37_9HYPH</name>
<dbReference type="AlphaFoldDB" id="A0A4Y8RV37"/>
<dbReference type="OrthoDB" id="5508973at2"/>
<keyword evidence="3" id="KW-1185">Reference proteome</keyword>
<protein>
    <submittedName>
        <fullName evidence="2">Uncharacterized protein</fullName>
    </submittedName>
</protein>
<dbReference type="EMBL" id="SOZD01000001">
    <property type="protein sequence ID" value="TFF27677.1"/>
    <property type="molecule type" value="Genomic_DNA"/>
</dbReference>
<comment type="caution">
    <text evidence="2">The sequence shown here is derived from an EMBL/GenBank/DDBJ whole genome shotgun (WGS) entry which is preliminary data.</text>
</comment>
<feature type="region of interest" description="Disordered" evidence="1">
    <location>
        <begin position="75"/>
        <end position="104"/>
    </location>
</feature>
<evidence type="ECO:0000313" key="2">
    <source>
        <dbReference type="EMBL" id="TFF27677.1"/>
    </source>
</evidence>
<dbReference type="RefSeq" id="WP_134760511.1">
    <property type="nucleotide sequence ID" value="NZ_SOZD01000001.1"/>
</dbReference>
<organism evidence="2 3">
    <name type="scientific">Jiella endophytica</name>
    <dbReference type="NCBI Taxonomy" id="2558362"/>
    <lineage>
        <taxon>Bacteria</taxon>
        <taxon>Pseudomonadati</taxon>
        <taxon>Pseudomonadota</taxon>
        <taxon>Alphaproteobacteria</taxon>
        <taxon>Hyphomicrobiales</taxon>
        <taxon>Aurantimonadaceae</taxon>
        <taxon>Jiella</taxon>
    </lineage>
</organism>
<accession>A0A4Y8RV37</accession>
<proteinExistence type="predicted"/>
<sequence>MAGSEKGGWLPMADARRNGERILVTVRGGEQGPAEVDTVRFQAPRGSGEKAWMATDMGPDGLVTYDEDELVAWMPWPEPTPESAGSPLPAPADEADFEEQGSGI</sequence>
<evidence type="ECO:0000256" key="1">
    <source>
        <dbReference type="SAM" id="MobiDB-lite"/>
    </source>
</evidence>
<gene>
    <name evidence="2" type="ORF">E3C22_04265</name>
</gene>
<evidence type="ECO:0000313" key="3">
    <source>
        <dbReference type="Proteomes" id="UP000298179"/>
    </source>
</evidence>
<reference evidence="2 3" key="1">
    <citation type="submission" date="2019-03" db="EMBL/GenBank/DDBJ databases">
        <title>Jiella endophytica sp. nov., a novel endophytic bacterium isolated from root of Ficus microcarpa Linn. f.</title>
        <authorList>
            <person name="Tuo L."/>
        </authorList>
    </citation>
    <scope>NUCLEOTIDE SEQUENCE [LARGE SCALE GENOMIC DNA]</scope>
    <source>
        <strain evidence="2 3">CBS5Q-3</strain>
    </source>
</reference>
<dbReference type="Proteomes" id="UP000298179">
    <property type="component" value="Unassembled WGS sequence"/>
</dbReference>